<dbReference type="RefSeq" id="WP_015281735.1">
    <property type="nucleotide sequence ID" value="NC_019940.1"/>
</dbReference>
<keyword evidence="3 6" id="KW-0012">Acyltransferase</keyword>
<organism evidence="6 7">
    <name type="scientific">Thioflavicoccus mobilis 8321</name>
    <dbReference type="NCBI Taxonomy" id="765912"/>
    <lineage>
        <taxon>Bacteria</taxon>
        <taxon>Pseudomonadati</taxon>
        <taxon>Pseudomonadota</taxon>
        <taxon>Gammaproteobacteria</taxon>
        <taxon>Chromatiales</taxon>
        <taxon>Chromatiaceae</taxon>
        <taxon>Thioflavicoccus</taxon>
    </lineage>
</organism>
<dbReference type="PANTHER" id="PTHR10434">
    <property type="entry name" value="1-ACYL-SN-GLYCEROL-3-PHOSPHATE ACYLTRANSFERASE"/>
    <property type="match status" value="1"/>
</dbReference>
<evidence type="ECO:0000256" key="3">
    <source>
        <dbReference type="ARBA" id="ARBA00023315"/>
    </source>
</evidence>
<evidence type="ECO:0000313" key="7">
    <source>
        <dbReference type="Proteomes" id="UP000010816"/>
    </source>
</evidence>
<evidence type="ECO:0000256" key="1">
    <source>
        <dbReference type="ARBA" id="ARBA00005189"/>
    </source>
</evidence>
<dbReference type="SMART" id="SM00563">
    <property type="entry name" value="PlsC"/>
    <property type="match status" value="1"/>
</dbReference>
<dbReference type="OrthoDB" id="9808424at2"/>
<gene>
    <name evidence="6" type="ORF">Thimo_2908</name>
</gene>
<name>L0H1Z4_9GAMM</name>
<dbReference type="Proteomes" id="UP000010816">
    <property type="component" value="Chromosome"/>
</dbReference>
<dbReference type="AlphaFoldDB" id="L0H1Z4"/>
<dbReference type="HOGENOM" id="CLU_1025629_0_0_6"/>
<dbReference type="GO" id="GO:0006654">
    <property type="term" value="P:phosphatidic acid biosynthetic process"/>
    <property type="evidence" value="ECO:0007669"/>
    <property type="project" value="TreeGrafter"/>
</dbReference>
<dbReference type="Pfam" id="PF01553">
    <property type="entry name" value="Acyltransferase"/>
    <property type="match status" value="1"/>
</dbReference>
<evidence type="ECO:0000313" key="6">
    <source>
        <dbReference type="EMBL" id="AGA91604.1"/>
    </source>
</evidence>
<dbReference type="CDD" id="cd07989">
    <property type="entry name" value="LPLAT_AGPAT-like"/>
    <property type="match status" value="1"/>
</dbReference>
<accession>L0H1Z4</accession>
<dbReference type="eggNOG" id="COG0204">
    <property type="taxonomic scope" value="Bacteria"/>
</dbReference>
<keyword evidence="2 6" id="KW-0808">Transferase</keyword>
<proteinExistence type="predicted"/>
<dbReference type="InterPro" id="IPR002123">
    <property type="entry name" value="Plipid/glycerol_acylTrfase"/>
</dbReference>
<protein>
    <submittedName>
        <fullName evidence="6">1-acyl-sn-glycerol-3-phosphate acyltransferase</fullName>
    </submittedName>
</protein>
<sequence>MSQRQIHPSTDLLATAGRLEPDAVWRWPLGQMERWHDRILTRLVTRLALMQIVEVVHWERLLPECDPFILVANHGSHREALYLAALCLLLRSGKPVRFLADWNFRLYPGVGYLYDRSGAITIAHKPARPRFLNRFKDRFVLPVSPLDQARQTLAGGGAVGLFPEGTVNRSATHLLPGRRGAARLSLELGIPLLPVGLRFARCRPDGSIDSNAALSIEVGAPLTPPAADDAAPQALLHDWHRQMMRTLAALCGKAWTGEDQASAEPRARSLHPVSGPANRARGGSVC</sequence>
<dbReference type="KEGG" id="tmb:Thimo_2908"/>
<dbReference type="STRING" id="765912.Thimo_2908"/>
<dbReference type="EMBL" id="CP003051">
    <property type="protein sequence ID" value="AGA91604.1"/>
    <property type="molecule type" value="Genomic_DNA"/>
</dbReference>
<dbReference type="SUPFAM" id="SSF69593">
    <property type="entry name" value="Glycerol-3-phosphate (1)-acyltransferase"/>
    <property type="match status" value="1"/>
</dbReference>
<keyword evidence="7" id="KW-1185">Reference proteome</keyword>
<evidence type="ECO:0000259" key="5">
    <source>
        <dbReference type="SMART" id="SM00563"/>
    </source>
</evidence>
<feature type="region of interest" description="Disordered" evidence="4">
    <location>
        <begin position="262"/>
        <end position="286"/>
    </location>
</feature>
<reference evidence="6 7" key="1">
    <citation type="submission" date="2011-09" db="EMBL/GenBank/DDBJ databases">
        <title>Complete sequence of chromosome of Thioflavicoccus mobilis 8321.</title>
        <authorList>
            <consortium name="US DOE Joint Genome Institute"/>
            <person name="Lucas S."/>
            <person name="Han J."/>
            <person name="Lapidus A."/>
            <person name="Cheng J.-F."/>
            <person name="Goodwin L."/>
            <person name="Pitluck S."/>
            <person name="Peters L."/>
            <person name="Ovchinnikova G."/>
            <person name="Lu M."/>
            <person name="Detter J.C."/>
            <person name="Han C."/>
            <person name="Tapia R."/>
            <person name="Land M."/>
            <person name="Hauser L."/>
            <person name="Kyrpides N."/>
            <person name="Ivanova N."/>
            <person name="Pagani I."/>
            <person name="Vogl K."/>
            <person name="Liu Z."/>
            <person name="Imhoff J."/>
            <person name="Thiel V."/>
            <person name="Frigaard N.-U."/>
            <person name="Bryant D."/>
            <person name="Woyke T."/>
        </authorList>
    </citation>
    <scope>NUCLEOTIDE SEQUENCE [LARGE SCALE GENOMIC DNA]</scope>
    <source>
        <strain evidence="6 7">8321</strain>
    </source>
</reference>
<evidence type="ECO:0000256" key="4">
    <source>
        <dbReference type="SAM" id="MobiDB-lite"/>
    </source>
</evidence>
<evidence type="ECO:0000256" key="2">
    <source>
        <dbReference type="ARBA" id="ARBA00022679"/>
    </source>
</evidence>
<dbReference type="GO" id="GO:0003841">
    <property type="term" value="F:1-acylglycerol-3-phosphate O-acyltransferase activity"/>
    <property type="evidence" value="ECO:0007669"/>
    <property type="project" value="TreeGrafter"/>
</dbReference>
<comment type="pathway">
    <text evidence="1">Lipid metabolism.</text>
</comment>
<feature type="domain" description="Phospholipid/glycerol acyltransferase" evidence="5">
    <location>
        <begin position="68"/>
        <end position="200"/>
    </location>
</feature>
<dbReference type="PANTHER" id="PTHR10434:SF11">
    <property type="entry name" value="1-ACYL-SN-GLYCEROL-3-PHOSPHATE ACYLTRANSFERASE"/>
    <property type="match status" value="1"/>
</dbReference>